<feature type="transmembrane region" description="Helical" evidence="2">
    <location>
        <begin position="109"/>
        <end position="128"/>
    </location>
</feature>
<sequence>MSMIATPVFILVSMMVFAEAIPLRRIQSRVPKYDEHPSIRTLVVVLGLIYVFILAIGQGLRCGRLGRRMKSTVIEVLVLAQFLSSISFIMSVAILESGLGIQNDDQCHATIRVCIAMYLAGKITLYLFLLERVHIVRAPFVHRLRDPLWVIGMITITGGLGGITIYEYRNPLAELSYKTGLCRIGIVPGAGVAIMTMDILIGTVLTGIFIWIMKPSLRSMDSEAIGTGSQLEVAEGRKSGGGNRWSASLASGLSRVREKRQRARNAKSARDQLKAMLWRNIIGSSIALAGTLANNIIYLTWKDATRSYACLLGCMTDVVISMWATNWMTMGDCGENRGMSVSAERDSGGSNTTQLTTAQSRAEDRGLFSGDDKIGGRADETRIDDEDVCLRCQEVKVQQQSRKQGR</sequence>
<feature type="compositionally biased region" description="Polar residues" evidence="1">
    <location>
        <begin position="348"/>
        <end position="360"/>
    </location>
</feature>
<feature type="signal peptide" evidence="3">
    <location>
        <begin position="1"/>
        <end position="20"/>
    </location>
</feature>
<accession>A0A9W4UJU1</accession>
<organism evidence="4 5">
    <name type="scientific">Periconia digitata</name>
    <dbReference type="NCBI Taxonomy" id="1303443"/>
    <lineage>
        <taxon>Eukaryota</taxon>
        <taxon>Fungi</taxon>
        <taxon>Dikarya</taxon>
        <taxon>Ascomycota</taxon>
        <taxon>Pezizomycotina</taxon>
        <taxon>Dothideomycetes</taxon>
        <taxon>Pleosporomycetidae</taxon>
        <taxon>Pleosporales</taxon>
        <taxon>Massarineae</taxon>
        <taxon>Periconiaceae</taxon>
        <taxon>Periconia</taxon>
    </lineage>
</organism>
<reference evidence="4" key="1">
    <citation type="submission" date="2023-01" db="EMBL/GenBank/DDBJ databases">
        <authorList>
            <person name="Van Ghelder C."/>
            <person name="Rancurel C."/>
        </authorList>
    </citation>
    <scope>NUCLEOTIDE SEQUENCE</scope>
    <source>
        <strain evidence="4">CNCM I-4278</strain>
    </source>
</reference>
<dbReference type="PANTHER" id="PTHR38848">
    <property type="entry name" value="G-PROTEIN COUPLED RECEPTORS FAMILY 3 PROFILE DOMAIN-CONTAINING PROTEIN"/>
    <property type="match status" value="1"/>
</dbReference>
<keyword evidence="2" id="KW-0472">Membrane</keyword>
<keyword evidence="2" id="KW-1133">Transmembrane helix</keyword>
<comment type="caution">
    <text evidence="4">The sequence shown here is derived from an EMBL/GenBank/DDBJ whole genome shotgun (WGS) entry which is preliminary data.</text>
</comment>
<feature type="transmembrane region" description="Helical" evidence="2">
    <location>
        <begin position="186"/>
        <end position="212"/>
    </location>
</feature>
<dbReference type="AlphaFoldDB" id="A0A9W4UJU1"/>
<feature type="compositionally biased region" description="Basic and acidic residues" evidence="1">
    <location>
        <begin position="361"/>
        <end position="379"/>
    </location>
</feature>
<gene>
    <name evidence="4" type="ORF">PDIGIT_LOCUS10395</name>
</gene>
<evidence type="ECO:0000313" key="4">
    <source>
        <dbReference type="EMBL" id="CAI6337285.1"/>
    </source>
</evidence>
<dbReference type="PANTHER" id="PTHR38848:SF3">
    <property type="entry name" value="G-PROTEIN COUPLED RECEPTORS FAMILY 3 PROFILE DOMAIN-CONTAINING PROTEIN"/>
    <property type="match status" value="1"/>
</dbReference>
<feature type="transmembrane region" description="Helical" evidence="2">
    <location>
        <begin position="42"/>
        <end position="60"/>
    </location>
</feature>
<evidence type="ECO:0000256" key="3">
    <source>
        <dbReference type="SAM" id="SignalP"/>
    </source>
</evidence>
<evidence type="ECO:0000256" key="1">
    <source>
        <dbReference type="SAM" id="MobiDB-lite"/>
    </source>
</evidence>
<evidence type="ECO:0000256" key="2">
    <source>
        <dbReference type="SAM" id="Phobius"/>
    </source>
</evidence>
<feature type="transmembrane region" description="Helical" evidence="2">
    <location>
        <begin position="72"/>
        <end position="94"/>
    </location>
</feature>
<protein>
    <submittedName>
        <fullName evidence="4">Uncharacterized protein</fullName>
    </submittedName>
</protein>
<name>A0A9W4UJU1_9PLEO</name>
<dbReference type="EMBL" id="CAOQHR010000007">
    <property type="protein sequence ID" value="CAI6337285.1"/>
    <property type="molecule type" value="Genomic_DNA"/>
</dbReference>
<keyword evidence="3" id="KW-0732">Signal</keyword>
<evidence type="ECO:0000313" key="5">
    <source>
        <dbReference type="Proteomes" id="UP001152607"/>
    </source>
</evidence>
<proteinExistence type="predicted"/>
<keyword evidence="5" id="KW-1185">Reference proteome</keyword>
<dbReference type="Proteomes" id="UP001152607">
    <property type="component" value="Unassembled WGS sequence"/>
</dbReference>
<dbReference type="OrthoDB" id="3210850at2759"/>
<feature type="transmembrane region" description="Helical" evidence="2">
    <location>
        <begin position="277"/>
        <end position="301"/>
    </location>
</feature>
<feature type="region of interest" description="Disordered" evidence="1">
    <location>
        <begin position="339"/>
        <end position="379"/>
    </location>
</feature>
<keyword evidence="2" id="KW-0812">Transmembrane</keyword>
<feature type="chain" id="PRO_5040957007" evidence="3">
    <location>
        <begin position="21"/>
        <end position="406"/>
    </location>
</feature>
<feature type="transmembrane region" description="Helical" evidence="2">
    <location>
        <begin position="148"/>
        <end position="166"/>
    </location>
</feature>